<dbReference type="KEGG" id="wco:G7084_04385"/>
<dbReference type="Proteomes" id="UP000500741">
    <property type="component" value="Chromosome"/>
</dbReference>
<keyword evidence="2" id="KW-1185">Reference proteome</keyword>
<dbReference type="EMBL" id="CP049888">
    <property type="protein sequence ID" value="QIL50614.1"/>
    <property type="molecule type" value="Genomic_DNA"/>
</dbReference>
<gene>
    <name evidence="1" type="ORF">G7084_04385</name>
</gene>
<proteinExistence type="predicted"/>
<organism evidence="1 2">
    <name type="scientific">Weissella coleopterorum</name>
    <dbReference type="NCBI Taxonomy" id="2714949"/>
    <lineage>
        <taxon>Bacteria</taxon>
        <taxon>Bacillati</taxon>
        <taxon>Bacillota</taxon>
        <taxon>Bacilli</taxon>
        <taxon>Lactobacillales</taxon>
        <taxon>Lactobacillaceae</taxon>
        <taxon>Weissella</taxon>
    </lineage>
</organism>
<evidence type="ECO:0000313" key="1">
    <source>
        <dbReference type="EMBL" id="QIL50614.1"/>
    </source>
</evidence>
<dbReference type="AlphaFoldDB" id="A0A6G8AZX4"/>
<protein>
    <submittedName>
        <fullName evidence="1">Uncharacterized protein</fullName>
    </submittedName>
</protein>
<accession>A0A6G8AZX4</accession>
<dbReference type="RefSeq" id="WP_166010393.1">
    <property type="nucleotide sequence ID" value="NZ_CP049888.1"/>
</dbReference>
<reference evidence="1 2" key="1">
    <citation type="submission" date="2020-03" db="EMBL/GenBank/DDBJ databases">
        <title>Weissella sp. nov., isolated from Cybister lewisianus.</title>
        <authorList>
            <person name="Hyun D.-W."/>
            <person name="Bae J.-W."/>
        </authorList>
    </citation>
    <scope>NUCLEOTIDE SEQUENCE [LARGE SCALE GENOMIC DNA]</scope>
    <source>
        <strain evidence="1 2">HDW19</strain>
    </source>
</reference>
<sequence>MIRDLIDKLIIDDAIKLSHLDELLLSHTKQEANIMKAVNQISKDASEIK</sequence>
<name>A0A6G8AZX4_9LACO</name>
<evidence type="ECO:0000313" key="2">
    <source>
        <dbReference type="Proteomes" id="UP000500741"/>
    </source>
</evidence>